<evidence type="ECO:0000256" key="3">
    <source>
        <dbReference type="SAM" id="SignalP"/>
    </source>
</evidence>
<comment type="caution">
    <text evidence="5">The sequence shown here is derived from an EMBL/GenBank/DDBJ whole genome shotgun (WGS) entry which is preliminary data.</text>
</comment>
<feature type="compositionally biased region" description="Low complexity" evidence="1">
    <location>
        <begin position="596"/>
        <end position="610"/>
    </location>
</feature>
<keyword evidence="2" id="KW-1133">Transmembrane helix</keyword>
<protein>
    <recommendedName>
        <fullName evidence="4">Dystroglycan-type cadherin-like domain-containing protein</fullName>
    </recommendedName>
</protein>
<dbReference type="EMBL" id="MU858089">
    <property type="protein sequence ID" value="KAK4214738.1"/>
    <property type="molecule type" value="Genomic_DNA"/>
</dbReference>
<feature type="signal peptide" evidence="3">
    <location>
        <begin position="1"/>
        <end position="20"/>
    </location>
</feature>
<organism evidence="5 6">
    <name type="scientific">Rhypophila decipiens</name>
    <dbReference type="NCBI Taxonomy" id="261697"/>
    <lineage>
        <taxon>Eukaryota</taxon>
        <taxon>Fungi</taxon>
        <taxon>Dikarya</taxon>
        <taxon>Ascomycota</taxon>
        <taxon>Pezizomycotina</taxon>
        <taxon>Sordariomycetes</taxon>
        <taxon>Sordariomycetidae</taxon>
        <taxon>Sordariales</taxon>
        <taxon>Naviculisporaceae</taxon>
        <taxon>Rhypophila</taxon>
    </lineage>
</organism>
<name>A0AAN6Y9V7_9PEZI</name>
<dbReference type="Proteomes" id="UP001301769">
    <property type="component" value="Unassembled WGS sequence"/>
</dbReference>
<evidence type="ECO:0000256" key="2">
    <source>
        <dbReference type="SAM" id="Phobius"/>
    </source>
</evidence>
<feature type="region of interest" description="Disordered" evidence="1">
    <location>
        <begin position="667"/>
        <end position="858"/>
    </location>
</feature>
<dbReference type="AlphaFoldDB" id="A0AAN6Y9V7"/>
<feature type="region of interest" description="Disordered" evidence="1">
    <location>
        <begin position="1131"/>
        <end position="1161"/>
    </location>
</feature>
<evidence type="ECO:0000259" key="4">
    <source>
        <dbReference type="SMART" id="SM00736"/>
    </source>
</evidence>
<feature type="compositionally biased region" description="Low complexity" evidence="1">
    <location>
        <begin position="531"/>
        <end position="547"/>
    </location>
</feature>
<dbReference type="Gene3D" id="2.60.40.10">
    <property type="entry name" value="Immunoglobulins"/>
    <property type="match status" value="3"/>
</dbReference>
<feature type="compositionally biased region" description="Basic residues" evidence="1">
    <location>
        <begin position="1140"/>
        <end position="1149"/>
    </location>
</feature>
<reference evidence="5" key="2">
    <citation type="submission" date="2023-05" db="EMBL/GenBank/DDBJ databases">
        <authorList>
            <consortium name="Lawrence Berkeley National Laboratory"/>
            <person name="Steindorff A."/>
            <person name="Hensen N."/>
            <person name="Bonometti L."/>
            <person name="Westerberg I."/>
            <person name="Brannstrom I.O."/>
            <person name="Guillou S."/>
            <person name="Cros-Aarteil S."/>
            <person name="Calhoun S."/>
            <person name="Haridas S."/>
            <person name="Kuo A."/>
            <person name="Mondo S."/>
            <person name="Pangilinan J."/>
            <person name="Riley R."/>
            <person name="Labutti K."/>
            <person name="Andreopoulos B."/>
            <person name="Lipzen A."/>
            <person name="Chen C."/>
            <person name="Yanf M."/>
            <person name="Daum C."/>
            <person name="Ng V."/>
            <person name="Clum A."/>
            <person name="Ohm R."/>
            <person name="Martin F."/>
            <person name="Silar P."/>
            <person name="Natvig D."/>
            <person name="Lalanne C."/>
            <person name="Gautier V."/>
            <person name="Ament-Velasquez S.L."/>
            <person name="Kruys A."/>
            <person name="Hutchinson M.I."/>
            <person name="Powell A.J."/>
            <person name="Barry K."/>
            <person name="Miller A.N."/>
            <person name="Grigoriev I.V."/>
            <person name="Debuchy R."/>
            <person name="Gladieux P."/>
            <person name="Thoren M.H."/>
            <person name="Johannesson H."/>
        </authorList>
    </citation>
    <scope>NUCLEOTIDE SEQUENCE</scope>
    <source>
        <strain evidence="5">PSN293</strain>
    </source>
</reference>
<dbReference type="SMART" id="SM00736">
    <property type="entry name" value="CADG"/>
    <property type="match status" value="1"/>
</dbReference>
<feature type="region of interest" description="Disordered" evidence="1">
    <location>
        <begin position="951"/>
        <end position="976"/>
    </location>
</feature>
<dbReference type="InterPro" id="IPR013783">
    <property type="entry name" value="Ig-like_fold"/>
</dbReference>
<evidence type="ECO:0000313" key="5">
    <source>
        <dbReference type="EMBL" id="KAK4214738.1"/>
    </source>
</evidence>
<feature type="compositionally biased region" description="Polar residues" evidence="1">
    <location>
        <begin position="764"/>
        <end position="779"/>
    </location>
</feature>
<sequence length="1191" mass="127591">MASFSVAWILLSLAVRFSTAIPSITFPLNSQVPPVARIGQPFSFVFSESTFTSPFAITYTLANPPAWLSIDSEARRLFGTPQDADVPTGDIVGVPVTLVATDETGSATLDATLVVSRESSPSVQIPIDEQIPQFGVFSSPSSILAPPDAPFSFQVYSDTFSNPSDSILNYYAVTLDHTPLPAWVSFDPSTLSFSGRTPPFESLIQPPQAFSLQLVASDVEGFSAASLDFTIVVGSHMITSAQTVIVLNATVGEPIQYDTLRNQVNVDGQPATPENAVIQSTTNIPLWITLDSTSWQIAGTPPENTETTNFTVTLADRFSDALNITFVLEITGQTHSLLSRDIPIIDITPGEDFSFELGPYLTSPEDTDILVQEHIPSWVRSSQETKVISGSVPITAIDPVIIINIDLRSRSSAITDSVQLTFEVLNALPSSTVVVQPSATSTNSIKAPVSNDSGNSPPRVNTILLAILLPIFLVVALAIILFIWWYRRRREEPAPKRIPRDISGPLPGSFVVTAHGIPGSESYQDIDGKSSRSASANNDTAAAPAHAVDYEKKGPLESRSVYQTAEGELMVRPLSSVRLIPSTERLRAAASNLIAKGRAASQGSRSALSSRRGRPRRANSTLSSISETTSHLLDASFGMIGERRFLELPKHNGSASSFRGDIEINIPALRDPSAPPESAYTGDESNWTDAPYAPSSMGSSHGDGRHSASDISHQGPYSLPLRPASRQGNYPRAPSRNFAWPWAKRPSMRGPRASLFNRNGGGKKQQTSQQASLRSSASIDTFAHRREVRSRGKSPAKSSNRDRDSNTTTGTSFSGISFPQTPILPELPRLPSLIRPVTRRGERYRPDDDDDDDGISIRSSMITGTIRTTTTDVGNRGSTHGRKRAATLEERESIYTANDPVSAGKKKSFVPEHSEWAVTKGHSHDSLGIIYSDLVKRAPFHPSLSALWSSAASTPSKKGKDPTGDDSSAILPRNWASMGNSSPVIKDWGFSSNVGDDDEDVELGRGVSITAEKQRSAAMVSMGSPVKSPGLPSLSGRPGLIGGGLRLVEPSSSIRGPPSEADVMSINTVDYWKERVGAVGKATSATGLGSSVMSIPRDMTPAHDESHNTNYWNKIGGKVFSRSDGMSWTADLGRSSNNARVKKHSRGKGRGGGGSISRVSIISEGKDRDAAAAASLASASKSSVGGSHYYI</sequence>
<reference evidence="5" key="1">
    <citation type="journal article" date="2023" name="Mol. Phylogenet. Evol.">
        <title>Genome-scale phylogeny and comparative genomics of the fungal order Sordariales.</title>
        <authorList>
            <person name="Hensen N."/>
            <person name="Bonometti L."/>
            <person name="Westerberg I."/>
            <person name="Brannstrom I.O."/>
            <person name="Guillou S."/>
            <person name="Cros-Aarteil S."/>
            <person name="Calhoun S."/>
            <person name="Haridas S."/>
            <person name="Kuo A."/>
            <person name="Mondo S."/>
            <person name="Pangilinan J."/>
            <person name="Riley R."/>
            <person name="LaButti K."/>
            <person name="Andreopoulos B."/>
            <person name="Lipzen A."/>
            <person name="Chen C."/>
            <person name="Yan M."/>
            <person name="Daum C."/>
            <person name="Ng V."/>
            <person name="Clum A."/>
            <person name="Steindorff A."/>
            <person name="Ohm R.A."/>
            <person name="Martin F."/>
            <person name="Silar P."/>
            <person name="Natvig D.O."/>
            <person name="Lalanne C."/>
            <person name="Gautier V."/>
            <person name="Ament-Velasquez S.L."/>
            <person name="Kruys A."/>
            <person name="Hutchinson M.I."/>
            <person name="Powell A.J."/>
            <person name="Barry K."/>
            <person name="Miller A.N."/>
            <person name="Grigoriev I.V."/>
            <person name="Debuchy R."/>
            <person name="Gladieux P."/>
            <person name="Hiltunen Thoren M."/>
            <person name="Johannesson H."/>
        </authorList>
    </citation>
    <scope>NUCLEOTIDE SEQUENCE</scope>
    <source>
        <strain evidence="5">PSN293</strain>
    </source>
</reference>
<dbReference type="InterPro" id="IPR006644">
    <property type="entry name" value="Cadg"/>
</dbReference>
<keyword evidence="3" id="KW-0732">Signal</keyword>
<dbReference type="InterPro" id="IPR015919">
    <property type="entry name" value="Cadherin-like_sf"/>
</dbReference>
<dbReference type="Pfam" id="PF05345">
    <property type="entry name" value="He_PIG"/>
    <property type="match status" value="3"/>
</dbReference>
<accession>A0AAN6Y9V7</accession>
<proteinExistence type="predicted"/>
<keyword evidence="2" id="KW-0472">Membrane</keyword>
<dbReference type="GO" id="GO:0005509">
    <property type="term" value="F:calcium ion binding"/>
    <property type="evidence" value="ECO:0007669"/>
    <property type="project" value="InterPro"/>
</dbReference>
<feature type="domain" description="Dystroglycan-type cadherin-like" evidence="4">
    <location>
        <begin position="135"/>
        <end position="240"/>
    </location>
</feature>
<feature type="region of interest" description="Disordered" evidence="1">
    <location>
        <begin position="596"/>
        <end position="625"/>
    </location>
</feature>
<evidence type="ECO:0000313" key="6">
    <source>
        <dbReference type="Proteomes" id="UP001301769"/>
    </source>
</evidence>
<feature type="chain" id="PRO_5043029485" description="Dystroglycan-type cadherin-like domain-containing protein" evidence="3">
    <location>
        <begin position="21"/>
        <end position="1191"/>
    </location>
</feature>
<evidence type="ECO:0000256" key="1">
    <source>
        <dbReference type="SAM" id="MobiDB-lite"/>
    </source>
</evidence>
<dbReference type="SUPFAM" id="SSF49313">
    <property type="entry name" value="Cadherin-like"/>
    <property type="match status" value="3"/>
</dbReference>
<keyword evidence="6" id="KW-1185">Reference proteome</keyword>
<dbReference type="GO" id="GO:0016020">
    <property type="term" value="C:membrane"/>
    <property type="evidence" value="ECO:0007669"/>
    <property type="project" value="InterPro"/>
</dbReference>
<keyword evidence="2" id="KW-0812">Transmembrane</keyword>
<feature type="transmembrane region" description="Helical" evidence="2">
    <location>
        <begin position="463"/>
        <end position="486"/>
    </location>
</feature>
<feature type="region of interest" description="Disordered" evidence="1">
    <location>
        <begin position="521"/>
        <end position="549"/>
    </location>
</feature>
<gene>
    <name evidence="5" type="ORF">QBC37DRAFT_399353</name>
</gene>
<feature type="compositionally biased region" description="Low complexity" evidence="1">
    <location>
        <begin position="806"/>
        <end position="818"/>
    </location>
</feature>